<evidence type="ECO:0000313" key="3">
    <source>
        <dbReference type="Proteomes" id="UP001530400"/>
    </source>
</evidence>
<name>A0ABD3NA09_9STRA</name>
<evidence type="ECO:0000313" key="2">
    <source>
        <dbReference type="EMBL" id="KAL3769530.1"/>
    </source>
</evidence>
<dbReference type="AlphaFoldDB" id="A0ABD3NA09"/>
<feature type="compositionally biased region" description="Low complexity" evidence="1">
    <location>
        <begin position="16"/>
        <end position="31"/>
    </location>
</feature>
<gene>
    <name evidence="2" type="ORF">ACHAWO_011043</name>
</gene>
<accession>A0ABD3NA09</accession>
<feature type="compositionally biased region" description="Basic and acidic residues" evidence="1">
    <location>
        <begin position="32"/>
        <end position="48"/>
    </location>
</feature>
<dbReference type="EMBL" id="JALLPJ020001330">
    <property type="protein sequence ID" value="KAL3769530.1"/>
    <property type="molecule type" value="Genomic_DNA"/>
</dbReference>
<proteinExistence type="predicted"/>
<reference evidence="2 3" key="1">
    <citation type="submission" date="2024-10" db="EMBL/GenBank/DDBJ databases">
        <title>Updated reference genomes for cyclostephanoid diatoms.</title>
        <authorList>
            <person name="Roberts W.R."/>
            <person name="Alverson A.J."/>
        </authorList>
    </citation>
    <scope>NUCLEOTIDE SEQUENCE [LARGE SCALE GENOMIC DNA]</scope>
    <source>
        <strain evidence="2 3">AJA010-31</strain>
    </source>
</reference>
<protein>
    <submittedName>
        <fullName evidence="2">Uncharacterized protein</fullName>
    </submittedName>
</protein>
<comment type="caution">
    <text evidence="2">The sequence shown here is derived from an EMBL/GenBank/DDBJ whole genome shotgun (WGS) entry which is preliminary data.</text>
</comment>
<organism evidence="2 3">
    <name type="scientific">Cyclotella atomus</name>
    <dbReference type="NCBI Taxonomy" id="382360"/>
    <lineage>
        <taxon>Eukaryota</taxon>
        <taxon>Sar</taxon>
        <taxon>Stramenopiles</taxon>
        <taxon>Ochrophyta</taxon>
        <taxon>Bacillariophyta</taxon>
        <taxon>Coscinodiscophyceae</taxon>
        <taxon>Thalassiosirophycidae</taxon>
        <taxon>Stephanodiscales</taxon>
        <taxon>Stephanodiscaceae</taxon>
        <taxon>Cyclotella</taxon>
    </lineage>
</organism>
<evidence type="ECO:0000256" key="1">
    <source>
        <dbReference type="SAM" id="MobiDB-lite"/>
    </source>
</evidence>
<feature type="region of interest" description="Disordered" evidence="1">
    <location>
        <begin position="1"/>
        <end position="68"/>
    </location>
</feature>
<feature type="compositionally biased region" description="Polar residues" evidence="1">
    <location>
        <begin position="1"/>
        <end position="11"/>
    </location>
</feature>
<sequence length="182" mass="20723">MYYSSRQQTNAPAIGSSNVMSNRIISSSSPRDSSKLETRRPHASRPRDASAPPSPVAHSSPIRLPKTHIHRTPSELQLAQELVKADYCERQMYARLVYGMSHHCEQKESEMHPLTVKSLRGVVNTHNQGTLNDSDRHIMEHEASKPDDWEVCYNDNTFKEPRSSVVSNDEDEEDECVFDLEM</sequence>
<keyword evidence="3" id="KW-1185">Reference proteome</keyword>
<dbReference type="Proteomes" id="UP001530400">
    <property type="component" value="Unassembled WGS sequence"/>
</dbReference>